<keyword evidence="3" id="KW-0597">Phosphoprotein</keyword>
<dbReference type="PANTHER" id="PTHR45436:SF5">
    <property type="entry name" value="SENSOR HISTIDINE KINASE TRCS"/>
    <property type="match status" value="1"/>
</dbReference>
<keyword evidence="11" id="KW-1185">Reference proteome</keyword>
<evidence type="ECO:0000256" key="6">
    <source>
        <dbReference type="ARBA" id="ARBA00022777"/>
    </source>
</evidence>
<dbReference type="EMBL" id="FMHY01000002">
    <property type="protein sequence ID" value="SCL63385.1"/>
    <property type="molecule type" value="Genomic_DNA"/>
</dbReference>
<dbReference type="AlphaFoldDB" id="A0A1C6VAT8"/>
<keyword evidence="5" id="KW-0812">Transmembrane</keyword>
<dbReference type="RefSeq" id="WP_091123284.1">
    <property type="nucleotide sequence ID" value="NZ_FMHY01000002.1"/>
</dbReference>
<evidence type="ECO:0000256" key="3">
    <source>
        <dbReference type="ARBA" id="ARBA00022553"/>
    </source>
</evidence>
<keyword evidence="7" id="KW-0472">Membrane</keyword>
<keyword evidence="6 10" id="KW-0418">Kinase</keyword>
<dbReference type="SUPFAM" id="SSF55874">
    <property type="entry name" value="ATPase domain of HSP90 chaperone/DNA topoisomerase II/histidine kinase"/>
    <property type="match status" value="1"/>
</dbReference>
<evidence type="ECO:0000256" key="1">
    <source>
        <dbReference type="ARBA" id="ARBA00000085"/>
    </source>
</evidence>
<dbReference type="SMART" id="SM00387">
    <property type="entry name" value="HATPase_c"/>
    <property type="match status" value="1"/>
</dbReference>
<gene>
    <name evidence="10" type="ORF">GA0070604_4961</name>
</gene>
<evidence type="ECO:0000256" key="4">
    <source>
        <dbReference type="ARBA" id="ARBA00022679"/>
    </source>
</evidence>
<dbReference type="GO" id="GO:0004673">
    <property type="term" value="F:protein histidine kinase activity"/>
    <property type="evidence" value="ECO:0007669"/>
    <property type="project" value="UniProtKB-EC"/>
</dbReference>
<feature type="region of interest" description="Disordered" evidence="8">
    <location>
        <begin position="1"/>
        <end position="20"/>
    </location>
</feature>
<dbReference type="InterPro" id="IPR003594">
    <property type="entry name" value="HATPase_dom"/>
</dbReference>
<evidence type="ECO:0000313" key="10">
    <source>
        <dbReference type="EMBL" id="SCL63385.1"/>
    </source>
</evidence>
<keyword evidence="7" id="KW-1133">Transmembrane helix</keyword>
<dbReference type="InterPro" id="IPR013587">
    <property type="entry name" value="Nitrate/nitrite_sensing"/>
</dbReference>
<organism evidence="10 11">
    <name type="scientific">Micromonospora eburnea</name>
    <dbReference type="NCBI Taxonomy" id="227316"/>
    <lineage>
        <taxon>Bacteria</taxon>
        <taxon>Bacillati</taxon>
        <taxon>Actinomycetota</taxon>
        <taxon>Actinomycetes</taxon>
        <taxon>Micromonosporales</taxon>
        <taxon>Micromonosporaceae</taxon>
        <taxon>Micromonospora</taxon>
    </lineage>
</organism>
<reference evidence="11" key="1">
    <citation type="submission" date="2016-06" db="EMBL/GenBank/DDBJ databases">
        <authorList>
            <person name="Varghese N."/>
            <person name="Submissions Spin"/>
        </authorList>
    </citation>
    <scope>NUCLEOTIDE SEQUENCE [LARGE SCALE GENOMIC DNA]</scope>
    <source>
        <strain evidence="11">DSM 44814</strain>
    </source>
</reference>
<dbReference type="Proteomes" id="UP000199696">
    <property type="component" value="Unassembled WGS sequence"/>
</dbReference>
<name>A0A1C6VAT8_9ACTN</name>
<feature type="region of interest" description="Disordered" evidence="8">
    <location>
        <begin position="646"/>
        <end position="675"/>
    </location>
</feature>
<feature type="domain" description="Histidine kinase" evidence="9">
    <location>
        <begin position="534"/>
        <end position="638"/>
    </location>
</feature>
<dbReference type="STRING" id="227316.GA0070604_4961"/>
<dbReference type="PANTHER" id="PTHR45436">
    <property type="entry name" value="SENSOR HISTIDINE KINASE YKOH"/>
    <property type="match status" value="1"/>
</dbReference>
<dbReference type="Gene3D" id="3.30.565.10">
    <property type="entry name" value="Histidine kinase-like ATPase, C-terminal domain"/>
    <property type="match status" value="1"/>
</dbReference>
<evidence type="ECO:0000256" key="2">
    <source>
        <dbReference type="ARBA" id="ARBA00012438"/>
    </source>
</evidence>
<keyword evidence="4" id="KW-0808">Transferase</keyword>
<protein>
    <recommendedName>
        <fullName evidence="2">histidine kinase</fullName>
        <ecNumber evidence="2">2.7.13.3</ecNumber>
    </recommendedName>
</protein>
<evidence type="ECO:0000256" key="8">
    <source>
        <dbReference type="SAM" id="MobiDB-lite"/>
    </source>
</evidence>
<dbReference type="InterPro" id="IPR036890">
    <property type="entry name" value="HATPase_C_sf"/>
</dbReference>
<accession>A0A1C6VAT8</accession>
<dbReference type="InterPro" id="IPR005467">
    <property type="entry name" value="His_kinase_dom"/>
</dbReference>
<dbReference type="Pfam" id="PF08376">
    <property type="entry name" value="NIT"/>
    <property type="match status" value="1"/>
</dbReference>
<dbReference type="PROSITE" id="PS50109">
    <property type="entry name" value="HIS_KIN"/>
    <property type="match status" value="1"/>
</dbReference>
<feature type="compositionally biased region" description="Pro residues" evidence="8">
    <location>
        <begin position="768"/>
        <end position="779"/>
    </location>
</feature>
<evidence type="ECO:0000313" key="11">
    <source>
        <dbReference type="Proteomes" id="UP000199696"/>
    </source>
</evidence>
<dbReference type="EC" id="2.7.13.3" evidence="2"/>
<dbReference type="GO" id="GO:0005886">
    <property type="term" value="C:plasma membrane"/>
    <property type="evidence" value="ECO:0007669"/>
    <property type="project" value="TreeGrafter"/>
</dbReference>
<dbReference type="InterPro" id="IPR050428">
    <property type="entry name" value="TCS_sensor_his_kinase"/>
</dbReference>
<evidence type="ECO:0000259" key="9">
    <source>
        <dbReference type="PROSITE" id="PS50109"/>
    </source>
</evidence>
<evidence type="ECO:0000256" key="5">
    <source>
        <dbReference type="ARBA" id="ARBA00022692"/>
    </source>
</evidence>
<feature type="compositionally biased region" description="Basic and acidic residues" evidence="8">
    <location>
        <begin position="646"/>
        <end position="662"/>
    </location>
</feature>
<sequence length="817" mass="86367">MPLPEPARVRRHHRSADRTGRLRSVRTQLLAPILVATVGLVVLGAIQTDAALAASADADRGRVLAGTATATVRLVHELERELGETAALRQRGGTAGRPLVDAQRRRVDAAVERYRSASDEARRAAPDLAPVLDDADGHLGQLDPTRRLALGGDSGDPAYGTLVESLLAVADALPAQLHDSGLANGARQVAAVAAQEHLASLERDLLRGIFVRAALAPGELARLGQLRGAGEQRQAEFLRIATGPANTAWYRLIDGTDVATSRRMRNDVLDTDGGPEALKTDGDAWYVAQSGTIRRYNLLGRELSEDLDRDAAALARTAGQRALLTGGATSTLTLASLVTAVLLAVRTSRRLRRLRVAALTMAHRELPDRITAIAAGRPCPGDGTSSRLTEGVRRGRDEVAQVAEAFDTVNRAALRLAGEQAELRLDVTRMAESLARRIRTLITRQLRLLDEFEHEETDPQALARFFALDHLAARLRRNGENLLVLAGGEPGRGHEGVLLLDDVVRSAAAEIEDYSRVEVDVPTAAVHGAATGNLVHLLAELLENAAVNSPPHTSVLVDGRRTVDGVTLRVHDQGIGISESRLAGINERLAAPATLFNAAAGSMGLHVVAHLAARHGIRVRLHRAPTGTIAQVEVPETALTRVEAVTRRPAAERRAPADRDTPWFRSRTAPDQPFAGMSLDQPFAGRSPDRVAAGAVAGDMVPAALLHAPGGPVAGAPAAAGVVRGVAAVRPPGIALPAPGATRVRPSGALPTTDTGLPRRIRGGHLPVTPPTTAPPPRPAQDLLDPEVVRARLSALAEGVASAMRRNPHSTPTGRTP</sequence>
<dbReference type="OrthoDB" id="4349881at2"/>
<comment type="catalytic activity">
    <reaction evidence="1">
        <text>ATP + protein L-histidine = ADP + protein N-phospho-L-histidine.</text>
        <dbReference type="EC" id="2.7.13.3"/>
    </reaction>
</comment>
<feature type="region of interest" description="Disordered" evidence="8">
    <location>
        <begin position="738"/>
        <end position="782"/>
    </location>
</feature>
<dbReference type="Pfam" id="PF02518">
    <property type="entry name" value="HATPase_c"/>
    <property type="match status" value="1"/>
</dbReference>
<dbReference type="GO" id="GO:0000160">
    <property type="term" value="P:phosphorelay signal transduction system"/>
    <property type="evidence" value="ECO:0007669"/>
    <property type="project" value="TreeGrafter"/>
</dbReference>
<proteinExistence type="predicted"/>
<evidence type="ECO:0000256" key="7">
    <source>
        <dbReference type="ARBA" id="ARBA00022989"/>
    </source>
</evidence>